<dbReference type="AlphaFoldDB" id="D2UBY5"/>
<name>D2UBY5_XANAP</name>
<protein>
    <recommendedName>
        <fullName evidence="1">DUF4440 domain-containing protein</fullName>
    </recommendedName>
</protein>
<dbReference type="Gene3D" id="3.10.450.50">
    <property type="match status" value="1"/>
</dbReference>
<accession>D2UBY5</accession>
<dbReference type="STRING" id="380358.XALC_0607"/>
<dbReference type="Proteomes" id="UP000001890">
    <property type="component" value="Chromosome"/>
</dbReference>
<dbReference type="OrthoDB" id="121974at2"/>
<gene>
    <name evidence="2" type="ordered locus">XALc_0607</name>
</gene>
<feature type="domain" description="DUF4440" evidence="1">
    <location>
        <begin position="11"/>
        <end position="112"/>
    </location>
</feature>
<dbReference type="InterPro" id="IPR027843">
    <property type="entry name" value="DUF4440"/>
</dbReference>
<evidence type="ECO:0000313" key="3">
    <source>
        <dbReference type="Proteomes" id="UP000001890"/>
    </source>
</evidence>
<dbReference type="EMBL" id="FP565176">
    <property type="protein sequence ID" value="CBA15127.1"/>
    <property type="molecule type" value="Genomic_DNA"/>
</dbReference>
<keyword evidence="3" id="KW-1185">Reference proteome</keyword>
<dbReference type="SUPFAM" id="SSF54427">
    <property type="entry name" value="NTF2-like"/>
    <property type="match status" value="1"/>
</dbReference>
<evidence type="ECO:0000313" key="2">
    <source>
        <dbReference type="EMBL" id="CBA15127.1"/>
    </source>
</evidence>
<organism evidence="2 3">
    <name type="scientific">Xanthomonas albilineans (strain GPE PC73 / CFBP 7063)</name>
    <dbReference type="NCBI Taxonomy" id="380358"/>
    <lineage>
        <taxon>Bacteria</taxon>
        <taxon>Pseudomonadati</taxon>
        <taxon>Pseudomonadota</taxon>
        <taxon>Gammaproteobacteria</taxon>
        <taxon>Lysobacterales</taxon>
        <taxon>Lysobacteraceae</taxon>
        <taxon>Xanthomonas</taxon>
    </lineage>
</organism>
<dbReference type="PATRIC" id="fig|29447.3.peg.599"/>
<dbReference type="GeneID" id="57875919"/>
<dbReference type="Pfam" id="PF14534">
    <property type="entry name" value="DUF4440"/>
    <property type="match status" value="1"/>
</dbReference>
<reference evidence="2 3" key="1">
    <citation type="journal article" date="2009" name="BMC Genomics">
        <title>The complete genome sequence of Xanthomonas albilineans provides new insights into the reductive genome evolution of the xylem-limited Xanthomonadaceae.</title>
        <authorList>
            <person name="Pieretti I."/>
            <person name="Royer M."/>
            <person name="Barbe V."/>
            <person name="Carrere S."/>
            <person name="Koebnik R."/>
            <person name="Cociancich S."/>
            <person name="Couloux A."/>
            <person name="Darrasse A."/>
            <person name="Gouzy J."/>
            <person name="Jacques M.A."/>
            <person name="Lauber E."/>
            <person name="Manceau C."/>
            <person name="Mangenot S."/>
            <person name="Poussier S."/>
            <person name="Segurens B."/>
            <person name="Szurek B."/>
            <person name="Verdier V."/>
            <person name="Arlat M."/>
            <person name="Rott P."/>
        </authorList>
    </citation>
    <scope>NUCLEOTIDE SEQUENCE [LARGE SCALE GENOMIC DNA]</scope>
    <source>
        <strain evidence="3">GPE PC73 / CFBP 7063</strain>
    </source>
</reference>
<dbReference type="eggNOG" id="COG4994">
    <property type="taxonomic scope" value="Bacteria"/>
</dbReference>
<dbReference type="KEGG" id="xal:XALC_0607"/>
<dbReference type="InterPro" id="IPR032710">
    <property type="entry name" value="NTF2-like_dom_sf"/>
</dbReference>
<proteinExistence type="predicted"/>
<sequence>MDAALPRELVGLELALLEPVLRASSERVADLLDDAFLEFGTSGRRFDKHAVLHALSVEVSWFADRVFDMDAQLLAPDLAQLRDRSERSGRDEPPRQTLRSSLWQRWDGQWRMLFHQGTPIPGVV</sequence>
<dbReference type="RefSeq" id="WP_012915137.1">
    <property type="nucleotide sequence ID" value="NC_013722.1"/>
</dbReference>
<evidence type="ECO:0000259" key="1">
    <source>
        <dbReference type="Pfam" id="PF14534"/>
    </source>
</evidence>